<keyword evidence="1" id="KW-1133">Transmembrane helix</keyword>
<dbReference type="Pfam" id="PF06101">
    <property type="entry name" value="Vps62"/>
    <property type="match status" value="1"/>
</dbReference>
<keyword evidence="3" id="KW-1185">Reference proteome</keyword>
<dbReference type="Proteomes" id="UP000001798">
    <property type="component" value="Chromosome 1"/>
</dbReference>
<reference evidence="2 3" key="2">
    <citation type="journal article" date="2012" name="Eukaryot. Cell">
        <title>Genome update of Botrytis cinerea strains B05.10 and T4.</title>
        <authorList>
            <person name="Staats M."/>
            <person name="van Kan J.A."/>
        </authorList>
    </citation>
    <scope>NUCLEOTIDE SEQUENCE [LARGE SCALE GENOMIC DNA]</scope>
    <source>
        <strain evidence="2 3">B05.10</strain>
    </source>
</reference>
<evidence type="ECO:0000256" key="1">
    <source>
        <dbReference type="SAM" id="Phobius"/>
    </source>
</evidence>
<dbReference type="RefSeq" id="XP_001547246.2">
    <property type="nucleotide sequence ID" value="XM_001547196.2"/>
</dbReference>
<gene>
    <name evidence="2" type="ORF">BCIN_01g00730</name>
</gene>
<proteinExistence type="predicted"/>
<accession>A0A384J423</accession>
<organism evidence="2 3">
    <name type="scientific">Botryotinia fuckeliana (strain B05.10)</name>
    <name type="common">Noble rot fungus</name>
    <name type="synonym">Botrytis cinerea</name>
    <dbReference type="NCBI Taxonomy" id="332648"/>
    <lineage>
        <taxon>Eukaryota</taxon>
        <taxon>Fungi</taxon>
        <taxon>Dikarya</taxon>
        <taxon>Ascomycota</taxon>
        <taxon>Pezizomycotina</taxon>
        <taxon>Leotiomycetes</taxon>
        <taxon>Helotiales</taxon>
        <taxon>Sclerotiniaceae</taxon>
        <taxon>Botrytis</taxon>
    </lineage>
</organism>
<feature type="transmembrane region" description="Helical" evidence="1">
    <location>
        <begin position="50"/>
        <end position="68"/>
    </location>
</feature>
<reference evidence="2 3" key="3">
    <citation type="journal article" date="2017" name="Mol. Plant Pathol.">
        <title>A gapless genome sequence of the fungus Botrytis cinerea.</title>
        <authorList>
            <person name="Van Kan J.A."/>
            <person name="Stassen J.H."/>
            <person name="Mosbach A."/>
            <person name="Van Der Lee T.A."/>
            <person name="Faino L."/>
            <person name="Farmer A.D."/>
            <person name="Papasotiriou D.G."/>
            <person name="Zhou S."/>
            <person name="Seidl M.F."/>
            <person name="Cottam E."/>
            <person name="Edel D."/>
            <person name="Hahn M."/>
            <person name="Schwartz D.C."/>
            <person name="Dietrich R.A."/>
            <person name="Widdison S."/>
            <person name="Scalliet G."/>
        </authorList>
    </citation>
    <scope>NUCLEOTIDE SEQUENCE [LARGE SCALE GENOMIC DNA]</scope>
    <source>
        <strain evidence="2 3">B05.10</strain>
    </source>
</reference>
<dbReference type="KEGG" id="bfu:BCIN_01g00730"/>
<dbReference type="InterPro" id="IPR009291">
    <property type="entry name" value="Vps62"/>
</dbReference>
<name>A0A384J423_BOTFB</name>
<evidence type="ECO:0000313" key="2">
    <source>
        <dbReference type="EMBL" id="ATZ45258.1"/>
    </source>
</evidence>
<dbReference type="PANTHER" id="PTHR48174:SF5">
    <property type="entry name" value="VACUOLAR PROTEIN SORTING-ASSOCIATED PROTEIN 62"/>
    <property type="match status" value="1"/>
</dbReference>
<evidence type="ECO:0000313" key="3">
    <source>
        <dbReference type="Proteomes" id="UP000001798"/>
    </source>
</evidence>
<dbReference type="EMBL" id="CP009805">
    <property type="protein sequence ID" value="ATZ45258.1"/>
    <property type="molecule type" value="Genomic_DNA"/>
</dbReference>
<sequence length="401" mass="44468">MAVEKSTGRMDEEKGLASGADAEVVDADDLAVQWLCGWSRCVTRKRLPGAATWLELIAVALLVTMLYYQQHTLGCLGLAMFGFGSAAALPNTTLPSYVFEYAPIVWLDQSEMYFPSDIYAQVLNTKPYVNRSLIPEDTLPSPLNLETIDKLNNWGLDVYLTSTVDITTSPSYLTGVVPSSTTGRTQDAISCSVILTDHGDGLVDVFYMYFYAYNQGNTVLGQELGNHIGDWEHNMIRFVNGTPQTVWYSQHANGQAFLYSVVEKNGKRPIAYSARGSHANYAISGTHDHTIPDLNLPAGLLQDYTSRGTIWDPVLSSYFYTYDISTKKFSKASEDSPVQAMEYLGKWGDAQYPEDDKRQKKFFGFWKYVGGPTGPATKGLVRDKVCPDNGILCIIRDILVP</sequence>
<reference evidence="2 3" key="1">
    <citation type="journal article" date="2011" name="PLoS Genet.">
        <title>Genomic analysis of the necrotrophic fungal pathogens Sclerotinia sclerotiorum and Botrytis cinerea.</title>
        <authorList>
            <person name="Amselem J."/>
            <person name="Cuomo C.A."/>
            <person name="van Kan J.A."/>
            <person name="Viaud M."/>
            <person name="Benito E.P."/>
            <person name="Couloux A."/>
            <person name="Coutinho P.M."/>
            <person name="de Vries R.P."/>
            <person name="Dyer P.S."/>
            <person name="Fillinger S."/>
            <person name="Fournier E."/>
            <person name="Gout L."/>
            <person name="Hahn M."/>
            <person name="Kohn L."/>
            <person name="Lapalu N."/>
            <person name="Plummer K.M."/>
            <person name="Pradier J.M."/>
            <person name="Quevillon E."/>
            <person name="Sharon A."/>
            <person name="Simon A."/>
            <person name="ten Have A."/>
            <person name="Tudzynski B."/>
            <person name="Tudzynski P."/>
            <person name="Wincker P."/>
            <person name="Andrew M."/>
            <person name="Anthouard V."/>
            <person name="Beever R.E."/>
            <person name="Beffa R."/>
            <person name="Benoit I."/>
            <person name="Bouzid O."/>
            <person name="Brault B."/>
            <person name="Chen Z."/>
            <person name="Choquer M."/>
            <person name="Collemare J."/>
            <person name="Cotton P."/>
            <person name="Danchin E.G."/>
            <person name="Da Silva C."/>
            <person name="Gautier A."/>
            <person name="Giraud C."/>
            <person name="Giraud T."/>
            <person name="Gonzalez C."/>
            <person name="Grossetete S."/>
            <person name="Guldener U."/>
            <person name="Henrissat B."/>
            <person name="Howlett B.J."/>
            <person name="Kodira C."/>
            <person name="Kretschmer M."/>
            <person name="Lappartient A."/>
            <person name="Leroch M."/>
            <person name="Levis C."/>
            <person name="Mauceli E."/>
            <person name="Neuveglise C."/>
            <person name="Oeser B."/>
            <person name="Pearson M."/>
            <person name="Poulain J."/>
            <person name="Poussereau N."/>
            <person name="Quesneville H."/>
            <person name="Rascle C."/>
            <person name="Schumacher J."/>
            <person name="Segurens B."/>
            <person name="Sexton A."/>
            <person name="Silva E."/>
            <person name="Sirven C."/>
            <person name="Soanes D.M."/>
            <person name="Talbot N.J."/>
            <person name="Templeton M."/>
            <person name="Yandava C."/>
            <person name="Yarden O."/>
            <person name="Zeng Q."/>
            <person name="Rollins J.A."/>
            <person name="Lebrun M.H."/>
            <person name="Dickman M."/>
        </authorList>
    </citation>
    <scope>NUCLEOTIDE SEQUENCE [LARGE SCALE GENOMIC DNA]</scope>
    <source>
        <strain evidence="2 3">B05.10</strain>
    </source>
</reference>
<dbReference type="VEuPathDB" id="FungiDB:Bcin01g00730"/>
<dbReference type="OrthoDB" id="188042at2759"/>
<protein>
    <recommendedName>
        <fullName evidence="4">Vacuolar protein sorting-associated protein 62</fullName>
    </recommendedName>
</protein>
<dbReference type="GeneID" id="5427709"/>
<dbReference type="AlphaFoldDB" id="A0A384J423"/>
<keyword evidence="1" id="KW-0472">Membrane</keyword>
<dbReference type="PANTHER" id="PTHR48174">
    <property type="entry name" value="DUF946 FAMILY PROTEIN"/>
    <property type="match status" value="1"/>
</dbReference>
<evidence type="ECO:0008006" key="4">
    <source>
        <dbReference type="Google" id="ProtNLM"/>
    </source>
</evidence>
<keyword evidence="1" id="KW-0812">Transmembrane</keyword>